<name>A0A259TU41_9BACT</name>
<dbReference type="Pfam" id="PF19663">
    <property type="entry name" value="DUF6166"/>
    <property type="match status" value="1"/>
</dbReference>
<evidence type="ECO:0000313" key="1">
    <source>
        <dbReference type="EMBL" id="OZC01253.1"/>
    </source>
</evidence>
<organism evidence="1 2">
    <name type="scientific">Rubricoccus marinus</name>
    <dbReference type="NCBI Taxonomy" id="716817"/>
    <lineage>
        <taxon>Bacteria</taxon>
        <taxon>Pseudomonadati</taxon>
        <taxon>Rhodothermota</taxon>
        <taxon>Rhodothermia</taxon>
        <taxon>Rhodothermales</taxon>
        <taxon>Rubricoccaceae</taxon>
        <taxon>Rubricoccus</taxon>
    </lineage>
</organism>
<dbReference type="EMBL" id="MQWB01000014">
    <property type="protein sequence ID" value="OZC01253.1"/>
    <property type="molecule type" value="Genomic_DNA"/>
</dbReference>
<sequence length="104" mass="11132">MLVRPEYEAITGDAEDVVLWRTAEGVARASVPHAARHSPTGIEWGYGGSGPADLALSVLLALVGERAANALYQRFKHEVVARVPETGGVLRAADVRAWVERQAA</sequence>
<evidence type="ECO:0000313" key="2">
    <source>
        <dbReference type="Proteomes" id="UP000216446"/>
    </source>
</evidence>
<accession>A0A259TU41</accession>
<reference evidence="1 2" key="1">
    <citation type="submission" date="2016-11" db="EMBL/GenBank/DDBJ databases">
        <title>Study of marine rhodopsin-containing bacteria.</title>
        <authorList>
            <person name="Yoshizawa S."/>
            <person name="Kumagai Y."/>
            <person name="Kogure K."/>
        </authorList>
    </citation>
    <scope>NUCLEOTIDE SEQUENCE [LARGE SCALE GENOMIC DNA]</scope>
    <source>
        <strain evidence="1 2">SG-29</strain>
    </source>
</reference>
<dbReference type="Proteomes" id="UP000216446">
    <property type="component" value="Unassembled WGS sequence"/>
</dbReference>
<protein>
    <submittedName>
        <fullName evidence="1">Uncharacterized protein</fullName>
    </submittedName>
</protein>
<dbReference type="AlphaFoldDB" id="A0A259TU41"/>
<dbReference type="InParanoid" id="A0A259TU41"/>
<dbReference type="InterPro" id="IPR046164">
    <property type="entry name" value="DUF6166"/>
</dbReference>
<comment type="caution">
    <text evidence="1">The sequence shown here is derived from an EMBL/GenBank/DDBJ whole genome shotgun (WGS) entry which is preliminary data.</text>
</comment>
<keyword evidence="2" id="KW-1185">Reference proteome</keyword>
<proteinExistence type="predicted"/>
<gene>
    <name evidence="1" type="ORF">BSZ36_18265</name>
</gene>